<evidence type="ECO:0000313" key="2">
    <source>
        <dbReference type="EMBL" id="ASN25189.1"/>
    </source>
</evidence>
<reference evidence="2 3" key="1">
    <citation type="submission" date="2017-07" db="EMBL/GenBank/DDBJ databases">
        <title>Genome sequence of Streptomyces pluripotens MUSC 137T.</title>
        <authorList>
            <person name="Ser H.-L."/>
            <person name="Lee L.-H."/>
        </authorList>
    </citation>
    <scope>NUCLEOTIDE SEQUENCE [LARGE SCALE GENOMIC DNA]</scope>
    <source>
        <strain evidence="2 3">MUSC 137</strain>
    </source>
</reference>
<proteinExistence type="predicted"/>
<gene>
    <name evidence="2" type="ORF">LK07_15455</name>
</gene>
<feature type="compositionally biased region" description="Basic and acidic residues" evidence="1">
    <location>
        <begin position="81"/>
        <end position="92"/>
    </location>
</feature>
<sequence length="129" mass="12574">MAPSPDDFDQNVSSAGSPGARDRGLRRGRHVTRWIAVTAVAGAAALGGYYTQALPGGSASPAPAGPQSTQQPATSATGGDDAEHGGGNGHEEGGDDGEGTGSAAQPAPQPPAQPPAPTQQQPHTTTGAS</sequence>
<organism evidence="2 3">
    <name type="scientific">Streptomyces pluripotens</name>
    <dbReference type="NCBI Taxonomy" id="1355015"/>
    <lineage>
        <taxon>Bacteria</taxon>
        <taxon>Bacillati</taxon>
        <taxon>Actinomycetota</taxon>
        <taxon>Actinomycetes</taxon>
        <taxon>Kitasatosporales</taxon>
        <taxon>Streptomycetaceae</taxon>
        <taxon>Streptomyces</taxon>
    </lineage>
</organism>
<keyword evidence="3" id="KW-1185">Reference proteome</keyword>
<evidence type="ECO:0000256" key="1">
    <source>
        <dbReference type="SAM" id="MobiDB-lite"/>
    </source>
</evidence>
<dbReference type="EMBL" id="CP022433">
    <property type="protein sequence ID" value="ASN25189.1"/>
    <property type="molecule type" value="Genomic_DNA"/>
</dbReference>
<feature type="region of interest" description="Disordered" evidence="1">
    <location>
        <begin position="1"/>
        <end position="28"/>
    </location>
</feature>
<feature type="region of interest" description="Disordered" evidence="1">
    <location>
        <begin position="50"/>
        <end position="129"/>
    </location>
</feature>
<feature type="compositionally biased region" description="Low complexity" evidence="1">
    <location>
        <begin position="50"/>
        <end position="79"/>
    </location>
</feature>
<evidence type="ECO:0000313" key="3">
    <source>
        <dbReference type="Proteomes" id="UP000031501"/>
    </source>
</evidence>
<dbReference type="RefSeq" id="WP_039650441.1">
    <property type="nucleotide sequence ID" value="NZ_CP021080.1"/>
</dbReference>
<feature type="compositionally biased region" description="Pro residues" evidence="1">
    <location>
        <begin position="107"/>
        <end position="117"/>
    </location>
</feature>
<dbReference type="AlphaFoldDB" id="A0A221NYW3"/>
<name>A0A221NYW3_9ACTN</name>
<dbReference type="Proteomes" id="UP000031501">
    <property type="component" value="Chromosome"/>
</dbReference>
<dbReference type="STRING" id="1355015.LK06_014320"/>
<accession>A0A221NYW3</accession>
<protein>
    <submittedName>
        <fullName evidence="2">Uncharacterized protein</fullName>
    </submittedName>
</protein>
<dbReference type="KEGG" id="splu:LK06_014320"/>